<reference evidence="12 13" key="1">
    <citation type="submission" date="2021-04" db="EMBL/GenBank/DDBJ databases">
        <authorList>
            <person name="Bliznina A."/>
        </authorList>
    </citation>
    <scope>NUCLEOTIDE SEQUENCE [LARGE SCALE GENOMIC DNA]</scope>
</reference>
<evidence type="ECO:0000259" key="10">
    <source>
        <dbReference type="PROSITE" id="PS51030"/>
    </source>
</evidence>
<name>A0ABN7TAK3_OIKDI</name>
<keyword evidence="8" id="KW-0539">Nucleus</keyword>
<dbReference type="Gene3D" id="1.10.565.10">
    <property type="entry name" value="Retinoid X Receptor"/>
    <property type="match status" value="1"/>
</dbReference>
<evidence type="ECO:0000256" key="6">
    <source>
        <dbReference type="ARBA" id="ARBA00023163"/>
    </source>
</evidence>
<accession>A0ABN7TAK3</accession>
<keyword evidence="5" id="KW-0238">DNA-binding</keyword>
<dbReference type="SMART" id="SM00399">
    <property type="entry name" value="ZnF_C4"/>
    <property type="match status" value="1"/>
</dbReference>
<keyword evidence="4" id="KW-0805">Transcription regulation</keyword>
<organism evidence="12 13">
    <name type="scientific">Oikopleura dioica</name>
    <name type="common">Tunicate</name>
    <dbReference type="NCBI Taxonomy" id="34765"/>
    <lineage>
        <taxon>Eukaryota</taxon>
        <taxon>Metazoa</taxon>
        <taxon>Chordata</taxon>
        <taxon>Tunicata</taxon>
        <taxon>Appendicularia</taxon>
        <taxon>Copelata</taxon>
        <taxon>Oikopleuridae</taxon>
        <taxon>Oikopleura</taxon>
    </lineage>
</organism>
<dbReference type="InterPro" id="IPR001628">
    <property type="entry name" value="Znf_hrmn_rcpt"/>
</dbReference>
<gene>
    <name evidence="12" type="ORF">OKIOD_LOCUS15369</name>
</gene>
<feature type="compositionally biased region" description="Basic and acidic residues" evidence="9">
    <location>
        <begin position="94"/>
        <end position="107"/>
    </location>
</feature>
<feature type="region of interest" description="Disordered" evidence="9">
    <location>
        <begin position="364"/>
        <end position="392"/>
    </location>
</feature>
<proteinExistence type="predicted"/>
<keyword evidence="13" id="KW-1185">Reference proteome</keyword>
<evidence type="ECO:0000259" key="11">
    <source>
        <dbReference type="PROSITE" id="PS51843"/>
    </source>
</evidence>
<dbReference type="SUPFAM" id="SSF48508">
    <property type="entry name" value="Nuclear receptor ligand-binding domain"/>
    <property type="match status" value="1"/>
</dbReference>
<sequence length="768" mass="85129">MSGRENRAQEERICKICTGRATGYHFGVMSCEGCKGFFRRNVQKGARFICNYEKNCDVTGERRKNCQACRMAKCESTGMRRDRIMIGQHRKNRRTEERRRKEAEKAAAEAAAAAAAAASNEPKSPEEEKMIIKTESPQATNEAEPRSNDSAPFIPNLGPTGPIVPTATQFSYPDIKREKTSPPLPQSPVTPQQAMPAVPPQAVASPIAPCHPGLAISNSSPLPNVAPQFPQTLVHQNPLGVPPNPHPQAAAGFNNFLDAAQNSWNPQFQYGRVGMPQLPHHPPQNSIQPPQQSISLPLVSTQQQGPFIPSNIFDSTLPNLNPQRNNNNYNMDQIFGQTLQSAITEAPSLLDSPAITSKTPQIQTEELPNGNSNGDSTGCPTPNNVAGSSINSTESSTLGVVLAARKAFDMENNYLMNARHHGYIAQQIQEKKQRDLCGRKSPNTDSQLSSASYERLAHWVESTTEYTAVSHEDLDSKNHEPLTTPNGSLQSNERIFVQHNNSTGLFDEFSMHSVSDSSVLSKRTKFVEFLADLMESGIKQIINYCKLIPEFVSLSLGDQIQLLRNTILELLILKCFFDYKDGSFVNGAKGLWLYREDFLFATSDTSFIDNMMELMAKMAEINMTEEDTLLLMLVALFSDDRQNSCIADRNKIAASRDHFLGIMERAGLTDSRDRRHTSKVLLLLPLLRTLNTSFMEVLKKVQQNTAVDMRTISKLIQFDLKIYTSGNGPSSRASETSSDRPEMSTEPDDPTSFVNYFELSCPVGFSAR</sequence>
<keyword evidence="2" id="KW-0863">Zinc-finger</keyword>
<dbReference type="Proteomes" id="UP001158576">
    <property type="component" value="Chromosome 2"/>
</dbReference>
<dbReference type="PANTHER" id="PTHR24082:SF283">
    <property type="entry name" value="NUCLEAR HORMONE RECEPTOR HR96"/>
    <property type="match status" value="1"/>
</dbReference>
<dbReference type="PANTHER" id="PTHR24082">
    <property type="entry name" value="NUCLEAR HORMONE RECEPTOR"/>
    <property type="match status" value="1"/>
</dbReference>
<evidence type="ECO:0000256" key="3">
    <source>
        <dbReference type="ARBA" id="ARBA00022833"/>
    </source>
</evidence>
<feature type="domain" description="Nuclear receptor" evidence="10">
    <location>
        <begin position="11"/>
        <end position="86"/>
    </location>
</feature>
<feature type="domain" description="NR LBD" evidence="11">
    <location>
        <begin position="500"/>
        <end position="720"/>
    </location>
</feature>
<dbReference type="Gene3D" id="3.30.50.10">
    <property type="entry name" value="Erythroid Transcription Factor GATA-1, subunit A"/>
    <property type="match status" value="1"/>
</dbReference>
<dbReference type="Pfam" id="PF00104">
    <property type="entry name" value="Hormone_recep"/>
    <property type="match status" value="1"/>
</dbReference>
<keyword evidence="3" id="KW-0862">Zinc</keyword>
<dbReference type="PROSITE" id="PS51030">
    <property type="entry name" value="NUCLEAR_REC_DBD_2"/>
    <property type="match status" value="1"/>
</dbReference>
<dbReference type="SMART" id="SM00430">
    <property type="entry name" value="HOLI"/>
    <property type="match status" value="1"/>
</dbReference>
<feature type="compositionally biased region" description="Low complexity" evidence="9">
    <location>
        <begin position="108"/>
        <end position="122"/>
    </location>
</feature>
<dbReference type="InterPro" id="IPR035500">
    <property type="entry name" value="NHR-like_dom_sf"/>
</dbReference>
<feature type="region of interest" description="Disordered" evidence="9">
    <location>
        <begin position="727"/>
        <end position="752"/>
    </location>
</feature>
<evidence type="ECO:0000256" key="8">
    <source>
        <dbReference type="ARBA" id="ARBA00023242"/>
    </source>
</evidence>
<dbReference type="PRINTS" id="PR00047">
    <property type="entry name" value="STROIDFINGER"/>
</dbReference>
<dbReference type="Pfam" id="PF00105">
    <property type="entry name" value="zf-C4"/>
    <property type="match status" value="1"/>
</dbReference>
<dbReference type="SUPFAM" id="SSF57716">
    <property type="entry name" value="Glucocorticoid receptor-like (DNA-binding domain)"/>
    <property type="match status" value="1"/>
</dbReference>
<evidence type="ECO:0000256" key="9">
    <source>
        <dbReference type="SAM" id="MobiDB-lite"/>
    </source>
</evidence>
<dbReference type="CDD" id="cd06916">
    <property type="entry name" value="NR_DBD_like"/>
    <property type="match status" value="1"/>
</dbReference>
<feature type="compositionally biased region" description="Polar residues" evidence="9">
    <location>
        <begin position="727"/>
        <end position="736"/>
    </location>
</feature>
<keyword evidence="7" id="KW-0675">Receptor</keyword>
<evidence type="ECO:0000256" key="7">
    <source>
        <dbReference type="ARBA" id="ARBA00023170"/>
    </source>
</evidence>
<evidence type="ECO:0000256" key="5">
    <source>
        <dbReference type="ARBA" id="ARBA00023125"/>
    </source>
</evidence>
<keyword evidence="1" id="KW-0479">Metal-binding</keyword>
<dbReference type="PROSITE" id="PS51257">
    <property type="entry name" value="PROKAR_LIPOPROTEIN"/>
    <property type="match status" value="1"/>
</dbReference>
<dbReference type="InterPro" id="IPR000536">
    <property type="entry name" value="Nucl_hrmn_rcpt_lig-bd"/>
</dbReference>
<dbReference type="EMBL" id="OU015567">
    <property type="protein sequence ID" value="CAG5112384.1"/>
    <property type="molecule type" value="Genomic_DNA"/>
</dbReference>
<feature type="region of interest" description="Disordered" evidence="9">
    <location>
        <begin position="85"/>
        <end position="129"/>
    </location>
</feature>
<evidence type="ECO:0000256" key="1">
    <source>
        <dbReference type="ARBA" id="ARBA00022723"/>
    </source>
</evidence>
<dbReference type="InterPro" id="IPR050234">
    <property type="entry name" value="Nuclear_hormone_rcpt_NR1"/>
</dbReference>
<evidence type="ECO:0000313" key="12">
    <source>
        <dbReference type="EMBL" id="CAG5112384.1"/>
    </source>
</evidence>
<evidence type="ECO:0000256" key="4">
    <source>
        <dbReference type="ARBA" id="ARBA00023015"/>
    </source>
</evidence>
<keyword evidence="6" id="KW-0804">Transcription</keyword>
<protein>
    <submittedName>
        <fullName evidence="12">Oidioi.mRNA.OKI2018_I69.chr2.g6604.t1.cds</fullName>
    </submittedName>
</protein>
<feature type="region of interest" description="Disordered" evidence="9">
    <location>
        <begin position="134"/>
        <end position="153"/>
    </location>
</feature>
<evidence type="ECO:0000313" key="13">
    <source>
        <dbReference type="Proteomes" id="UP001158576"/>
    </source>
</evidence>
<evidence type="ECO:0000256" key="2">
    <source>
        <dbReference type="ARBA" id="ARBA00022771"/>
    </source>
</evidence>
<dbReference type="PROSITE" id="PS51843">
    <property type="entry name" value="NR_LBD"/>
    <property type="match status" value="1"/>
</dbReference>
<dbReference type="InterPro" id="IPR013088">
    <property type="entry name" value="Znf_NHR/GATA"/>
</dbReference>